<dbReference type="EMBL" id="CAGA01000027">
    <property type="protein sequence ID" value="CCE31077.1"/>
    <property type="molecule type" value="Genomic_DNA"/>
</dbReference>
<protein>
    <submittedName>
        <fullName evidence="1">Uncharacterized protein</fullName>
    </submittedName>
</protein>
<reference evidence="1 2" key="1">
    <citation type="journal article" date="2013" name="PLoS Genet.">
        <title>Plant-symbiotic fungi as chemical engineers: Multi-genome analysis of the Clavicipitaceae reveals dynamics of alkaloid loci.</title>
        <authorList>
            <person name="Schardl C.L."/>
            <person name="Young C.A."/>
            <person name="Hesse U."/>
            <person name="Amyotte S.G."/>
            <person name="Andreeva K."/>
            <person name="Calie P.J."/>
            <person name="Fleetwood D.J."/>
            <person name="Haws D.C."/>
            <person name="Moore N."/>
            <person name="Oeser B."/>
            <person name="Panaccione D.G."/>
            <person name="Schweri K.K."/>
            <person name="Voisey C.R."/>
            <person name="Farman M.L."/>
            <person name="Jaromczyk J.W."/>
            <person name="Roe B.A."/>
            <person name="O'Sullivan D.M."/>
            <person name="Scott B."/>
            <person name="Tudzynski P."/>
            <person name="An Z."/>
            <person name="Arnaoudova E.G."/>
            <person name="Bullock C.T."/>
            <person name="Charlton N.D."/>
            <person name="Chen L."/>
            <person name="Cox M."/>
            <person name="Dinkins R.D."/>
            <person name="Florea S."/>
            <person name="Glenn A.E."/>
            <person name="Gordon A."/>
            <person name="Gueldener U."/>
            <person name="Harris D.R."/>
            <person name="Hollin W."/>
            <person name="Jaromczyk J."/>
            <person name="Johnson R.D."/>
            <person name="Khan A.K."/>
            <person name="Leistner E."/>
            <person name="Leuchtmann A."/>
            <person name="Li C."/>
            <person name="Liu J."/>
            <person name="Liu J."/>
            <person name="Liu M."/>
            <person name="Mace W."/>
            <person name="Machado C."/>
            <person name="Nagabhyru P."/>
            <person name="Pan J."/>
            <person name="Schmid J."/>
            <person name="Sugawara K."/>
            <person name="Steiner U."/>
            <person name="Takach J.E."/>
            <person name="Tanaka E."/>
            <person name="Webb J.S."/>
            <person name="Wilson E.V."/>
            <person name="Wiseman J.L."/>
            <person name="Yoshida R."/>
            <person name="Zeng Z."/>
        </authorList>
    </citation>
    <scope>NUCLEOTIDE SEQUENCE [LARGE SCALE GENOMIC DNA]</scope>
    <source>
        <strain evidence="1 2">20.1</strain>
    </source>
</reference>
<dbReference type="Proteomes" id="UP000016801">
    <property type="component" value="Unassembled WGS sequence"/>
</dbReference>
<dbReference type="VEuPathDB" id="FungiDB:CPUR_04928"/>
<gene>
    <name evidence="1" type="ORF">CPUR_04928</name>
</gene>
<sequence length="15" mass="1824">MADTQLILQYRLVPY</sequence>
<organism evidence="1 2">
    <name type="scientific">Claviceps purpurea (strain 20.1)</name>
    <name type="common">Ergot fungus</name>
    <name type="synonym">Sphacelia segetum</name>
    <dbReference type="NCBI Taxonomy" id="1111077"/>
    <lineage>
        <taxon>Eukaryota</taxon>
        <taxon>Fungi</taxon>
        <taxon>Dikarya</taxon>
        <taxon>Ascomycota</taxon>
        <taxon>Pezizomycotina</taxon>
        <taxon>Sordariomycetes</taxon>
        <taxon>Hypocreomycetidae</taxon>
        <taxon>Hypocreales</taxon>
        <taxon>Clavicipitaceae</taxon>
        <taxon>Claviceps</taxon>
    </lineage>
</organism>
<dbReference type="HOGENOM" id="CLU_3434112_0_0_1"/>
<comment type="caution">
    <text evidence="1">The sequence shown here is derived from an EMBL/GenBank/DDBJ whole genome shotgun (WGS) entry which is preliminary data.</text>
</comment>
<name>M1VWD4_CLAP2</name>
<proteinExistence type="predicted"/>
<keyword evidence="2" id="KW-1185">Reference proteome</keyword>
<evidence type="ECO:0000313" key="1">
    <source>
        <dbReference type="EMBL" id="CCE31077.1"/>
    </source>
</evidence>
<accession>M1VWD4</accession>
<evidence type="ECO:0000313" key="2">
    <source>
        <dbReference type="Proteomes" id="UP000016801"/>
    </source>
</evidence>